<organism evidence="2 3">
    <name type="scientific">Falsiroseomonas bella</name>
    <dbReference type="NCBI Taxonomy" id="2184016"/>
    <lineage>
        <taxon>Bacteria</taxon>
        <taxon>Pseudomonadati</taxon>
        <taxon>Pseudomonadota</taxon>
        <taxon>Alphaproteobacteria</taxon>
        <taxon>Acetobacterales</taxon>
        <taxon>Roseomonadaceae</taxon>
        <taxon>Falsiroseomonas</taxon>
    </lineage>
</organism>
<keyword evidence="3" id="KW-1185">Reference proteome</keyword>
<comment type="caution">
    <text evidence="2">The sequence shown here is derived from an EMBL/GenBank/DDBJ whole genome shotgun (WGS) entry which is preliminary data.</text>
</comment>
<dbReference type="OrthoDB" id="7861086at2"/>
<protein>
    <submittedName>
        <fullName evidence="2">Uncharacterized protein</fullName>
    </submittedName>
</protein>
<sequence length="99" mass="10537">MRALPRLWRGELPLNEAFWTWAVGVGLVVNLSTTLGFLVLIAQDRPIAALGVGYLVSVPYNILAAVGVWRAAAHYEGPPALAQAARLAVVIGMTVLSLT</sequence>
<dbReference type="Proteomes" id="UP000245765">
    <property type="component" value="Unassembled WGS sequence"/>
</dbReference>
<evidence type="ECO:0000313" key="2">
    <source>
        <dbReference type="EMBL" id="PWS38612.1"/>
    </source>
</evidence>
<dbReference type="RefSeq" id="WP_109869233.1">
    <property type="nucleotide sequence ID" value="NZ_QGNA01000001.1"/>
</dbReference>
<feature type="transmembrane region" description="Helical" evidence="1">
    <location>
        <begin position="80"/>
        <end position="98"/>
    </location>
</feature>
<dbReference type="AlphaFoldDB" id="A0A317FJW4"/>
<name>A0A317FJW4_9PROT</name>
<keyword evidence="1" id="KW-0812">Transmembrane</keyword>
<dbReference type="EMBL" id="QGNA01000001">
    <property type="protein sequence ID" value="PWS38612.1"/>
    <property type="molecule type" value="Genomic_DNA"/>
</dbReference>
<reference evidence="3" key="1">
    <citation type="submission" date="2018-05" db="EMBL/GenBank/DDBJ databases">
        <authorList>
            <person name="Du Z."/>
            <person name="Wang X."/>
        </authorList>
    </citation>
    <scope>NUCLEOTIDE SEQUENCE [LARGE SCALE GENOMIC DNA]</scope>
    <source>
        <strain evidence="3">CQN31</strain>
    </source>
</reference>
<keyword evidence="1" id="KW-0472">Membrane</keyword>
<evidence type="ECO:0000313" key="3">
    <source>
        <dbReference type="Proteomes" id="UP000245765"/>
    </source>
</evidence>
<accession>A0A317FJW4</accession>
<gene>
    <name evidence="2" type="ORF">DFH01_04880</name>
</gene>
<feature type="transmembrane region" description="Helical" evidence="1">
    <location>
        <begin position="18"/>
        <end position="40"/>
    </location>
</feature>
<keyword evidence="1" id="KW-1133">Transmembrane helix</keyword>
<proteinExistence type="predicted"/>
<evidence type="ECO:0000256" key="1">
    <source>
        <dbReference type="SAM" id="Phobius"/>
    </source>
</evidence>
<feature type="transmembrane region" description="Helical" evidence="1">
    <location>
        <begin position="47"/>
        <end position="68"/>
    </location>
</feature>